<reference evidence="1" key="2">
    <citation type="submission" date="2017-05" db="UniProtKB">
        <authorList>
            <consortium name="EnsemblMetazoa"/>
        </authorList>
    </citation>
    <scope>IDENTIFICATION</scope>
</reference>
<dbReference type="Proteomes" id="UP000007879">
    <property type="component" value="Unassembled WGS sequence"/>
</dbReference>
<accession>A0A1X7SPD6</accession>
<sequence>MCPPENAEERAARRSGEGDQSDQYINLFTVGPITEESRKVTVNLLLERFNTASDIAKKCLMLAVRPLLINGVDVRSQFLRYIPPKDLFEPIEDEEGPIAEEQQSSIRTILDLRKAIGEASFIKVGDDEGLTCYCGDIECVIEMKLYRYTRAN</sequence>
<dbReference type="EnsemblMetazoa" id="XM_020007654.1">
    <property type="protein sequence ID" value="XP_019863213.1"/>
    <property type="gene ID" value="LOC109592103"/>
</dbReference>
<gene>
    <name evidence="1" type="primary">109592103</name>
</gene>
<reference evidence="2" key="1">
    <citation type="journal article" date="2010" name="Nature">
        <title>The Amphimedon queenslandica genome and the evolution of animal complexity.</title>
        <authorList>
            <person name="Srivastava M."/>
            <person name="Simakov O."/>
            <person name="Chapman J."/>
            <person name="Fahey B."/>
            <person name="Gauthier M.E."/>
            <person name="Mitros T."/>
            <person name="Richards G.S."/>
            <person name="Conaco C."/>
            <person name="Dacre M."/>
            <person name="Hellsten U."/>
            <person name="Larroux C."/>
            <person name="Putnam N.H."/>
            <person name="Stanke M."/>
            <person name="Adamska M."/>
            <person name="Darling A."/>
            <person name="Degnan S.M."/>
            <person name="Oakley T.H."/>
            <person name="Plachetzki D.C."/>
            <person name="Zhai Y."/>
            <person name="Adamski M."/>
            <person name="Calcino A."/>
            <person name="Cummins S.F."/>
            <person name="Goodstein D.M."/>
            <person name="Harris C."/>
            <person name="Jackson D.J."/>
            <person name="Leys S.P."/>
            <person name="Shu S."/>
            <person name="Woodcroft B.J."/>
            <person name="Vervoort M."/>
            <person name="Kosik K.S."/>
            <person name="Manning G."/>
            <person name="Degnan B.M."/>
            <person name="Rokhsar D.S."/>
        </authorList>
    </citation>
    <scope>NUCLEOTIDE SEQUENCE [LARGE SCALE GENOMIC DNA]</scope>
</reference>
<protein>
    <submittedName>
        <fullName evidence="1">Uncharacterized protein</fullName>
    </submittedName>
</protein>
<dbReference type="AlphaFoldDB" id="A0A1X7SPD6"/>
<dbReference type="KEGG" id="aqu:109592103"/>
<dbReference type="InParanoid" id="A0A1X7SPD6"/>
<evidence type="ECO:0000313" key="1">
    <source>
        <dbReference type="EnsemblMetazoa" id="Aqu2.1.03942_001"/>
    </source>
</evidence>
<dbReference type="EnsemblMetazoa" id="Aqu2.1.03942_001">
    <property type="protein sequence ID" value="Aqu2.1.03942_001"/>
    <property type="gene ID" value="Aqu2.1.03942"/>
</dbReference>
<keyword evidence="2" id="KW-1185">Reference proteome</keyword>
<proteinExistence type="predicted"/>
<organism evidence="1">
    <name type="scientific">Amphimedon queenslandica</name>
    <name type="common">Sponge</name>
    <dbReference type="NCBI Taxonomy" id="400682"/>
    <lineage>
        <taxon>Eukaryota</taxon>
        <taxon>Metazoa</taxon>
        <taxon>Porifera</taxon>
        <taxon>Demospongiae</taxon>
        <taxon>Heteroscleromorpha</taxon>
        <taxon>Haplosclerida</taxon>
        <taxon>Niphatidae</taxon>
        <taxon>Amphimedon</taxon>
    </lineage>
</organism>
<name>A0A1X7SPD6_AMPQE</name>
<evidence type="ECO:0000313" key="2">
    <source>
        <dbReference type="Proteomes" id="UP000007879"/>
    </source>
</evidence>